<dbReference type="AlphaFoldDB" id="A0A7Y9ZGE5"/>
<proteinExistence type="predicted"/>
<reference evidence="3 4" key="1">
    <citation type="submission" date="2020-07" db="EMBL/GenBank/DDBJ databases">
        <title>Sequencing the genomes of 1000 actinobacteria strains.</title>
        <authorList>
            <person name="Klenk H.-P."/>
        </authorList>
    </citation>
    <scope>NUCLEOTIDE SEQUENCE [LARGE SCALE GENOMIC DNA]</scope>
    <source>
        <strain evidence="3 4">DSM 15131</strain>
    </source>
</reference>
<evidence type="ECO:0000313" key="3">
    <source>
        <dbReference type="EMBL" id="NYI43793.1"/>
    </source>
</evidence>
<protein>
    <recommendedName>
        <fullName evidence="2">KTSC domain-containing protein</fullName>
    </recommendedName>
</protein>
<feature type="domain" description="KTSC" evidence="2">
    <location>
        <begin position="8"/>
        <end position="41"/>
    </location>
</feature>
<dbReference type="Proteomes" id="UP000562045">
    <property type="component" value="Unassembled WGS sequence"/>
</dbReference>
<dbReference type="EMBL" id="JACBZM010000001">
    <property type="protein sequence ID" value="NYI43793.1"/>
    <property type="molecule type" value="Genomic_DNA"/>
</dbReference>
<feature type="region of interest" description="Disordered" evidence="1">
    <location>
        <begin position="45"/>
        <end position="82"/>
    </location>
</feature>
<accession>A0A7Y9ZGE5</accession>
<comment type="caution">
    <text evidence="3">The sequence shown here is derived from an EMBL/GenBank/DDBJ whole genome shotgun (WGS) entry which is preliminary data.</text>
</comment>
<name>A0A7Y9ZGE5_9ACTN</name>
<dbReference type="RefSeq" id="WP_179647870.1">
    <property type="nucleotide sequence ID" value="NZ_JACBZM010000001.1"/>
</dbReference>
<evidence type="ECO:0000256" key="1">
    <source>
        <dbReference type="SAM" id="MobiDB-lite"/>
    </source>
</evidence>
<organism evidence="3 4">
    <name type="scientific">Nocardioides aromaticivorans</name>
    <dbReference type="NCBI Taxonomy" id="200618"/>
    <lineage>
        <taxon>Bacteria</taxon>
        <taxon>Bacillati</taxon>
        <taxon>Actinomycetota</taxon>
        <taxon>Actinomycetes</taxon>
        <taxon>Propionibacteriales</taxon>
        <taxon>Nocardioidaceae</taxon>
        <taxon>Nocardioides</taxon>
    </lineage>
</organism>
<gene>
    <name evidence="3" type="ORF">BJ993_000873</name>
</gene>
<evidence type="ECO:0000313" key="4">
    <source>
        <dbReference type="Proteomes" id="UP000562045"/>
    </source>
</evidence>
<sequence>MNLVPVVSDNVAFVGYDHVTRILRVRFRSGGTYDYYDVPASYTRPCSSRTPGAASGDRFAHSGTGASLPDKDPTFSGARHSG</sequence>
<dbReference type="InterPro" id="IPR025309">
    <property type="entry name" value="KTSC_dom"/>
</dbReference>
<dbReference type="Pfam" id="PF13619">
    <property type="entry name" value="KTSC"/>
    <property type="match status" value="1"/>
</dbReference>
<evidence type="ECO:0000259" key="2">
    <source>
        <dbReference type="Pfam" id="PF13619"/>
    </source>
</evidence>